<dbReference type="SUPFAM" id="SSF53383">
    <property type="entry name" value="PLP-dependent transferases"/>
    <property type="match status" value="1"/>
</dbReference>
<reference evidence="2 3" key="1">
    <citation type="journal article" date="2016" name="Nat. Commun.">
        <title>Thousands of microbial genomes shed light on interconnected biogeochemical processes in an aquifer system.</title>
        <authorList>
            <person name="Anantharaman K."/>
            <person name="Brown C.T."/>
            <person name="Hug L.A."/>
            <person name="Sharon I."/>
            <person name="Castelle C.J."/>
            <person name="Probst A.J."/>
            <person name="Thomas B.C."/>
            <person name="Singh A."/>
            <person name="Wilkins M.J."/>
            <person name="Karaoz U."/>
            <person name="Brodie E.L."/>
            <person name="Williams K.H."/>
            <person name="Hubbard S.S."/>
            <person name="Banfield J.F."/>
        </authorList>
    </citation>
    <scope>NUCLEOTIDE SEQUENCE [LARGE SCALE GENOMIC DNA]</scope>
</reference>
<dbReference type="PANTHER" id="PTHR30244:SF34">
    <property type="entry name" value="DTDP-4-AMINO-4,6-DIDEOXYGALACTOSE TRANSAMINASE"/>
    <property type="match status" value="1"/>
</dbReference>
<dbReference type="PIRSF" id="PIRSF000390">
    <property type="entry name" value="PLP_StrS"/>
    <property type="match status" value="1"/>
</dbReference>
<proteinExistence type="inferred from homology"/>
<dbReference type="EMBL" id="MHIG01000009">
    <property type="protein sequence ID" value="OGY47722.1"/>
    <property type="molecule type" value="Genomic_DNA"/>
</dbReference>
<dbReference type="GO" id="GO:0030170">
    <property type="term" value="F:pyridoxal phosphate binding"/>
    <property type="evidence" value="ECO:0007669"/>
    <property type="project" value="TreeGrafter"/>
</dbReference>
<evidence type="ECO:0000256" key="1">
    <source>
        <dbReference type="RuleBase" id="RU004508"/>
    </source>
</evidence>
<accession>A0A1G1Y5X2</accession>
<evidence type="ECO:0008006" key="4">
    <source>
        <dbReference type="Google" id="ProtNLM"/>
    </source>
</evidence>
<organism evidence="2 3">
    <name type="scientific">Candidatus Buchananbacteria bacterium RIFCSPHIGHO2_01_FULL_47_11b</name>
    <dbReference type="NCBI Taxonomy" id="1797537"/>
    <lineage>
        <taxon>Bacteria</taxon>
        <taxon>Candidatus Buchananiibacteriota</taxon>
    </lineage>
</organism>
<dbReference type="PANTHER" id="PTHR30244">
    <property type="entry name" value="TRANSAMINASE"/>
    <property type="match status" value="1"/>
</dbReference>
<gene>
    <name evidence="2" type="ORF">A2840_01015</name>
</gene>
<dbReference type="Pfam" id="PF01041">
    <property type="entry name" value="DegT_DnrJ_EryC1"/>
    <property type="match status" value="1"/>
</dbReference>
<protein>
    <recommendedName>
        <fullName evidence="4">Aminotransferase DegT</fullName>
    </recommendedName>
</protein>
<dbReference type="AlphaFoldDB" id="A0A1G1Y5X2"/>
<evidence type="ECO:0000313" key="3">
    <source>
        <dbReference type="Proteomes" id="UP000178385"/>
    </source>
</evidence>
<sequence>MSRINKENLGVGTLEISAQARRYIKKVLDTRRLSYGPFIQRFERELSKAHGLKFGVMVNSGTSALRMAVACLKELHGWHDGDEIIVPAVTFVATANVVVDHNLKPVFVDVDPVTYNIDPAKIEKRITKKTKAIMVVHLFGQPAEMDPILKIARKYKLKIIEDSAETMFVKYKGTPVGSFGDIACFSTYVAHLIVTGVGGVVATNNRRYAEVLRSLANHGRDNIYISIDDDKGKKGKQLQQIIARRFSFVRPGYSFRVTELEGALGCAQLEIAADILKQRRRNGEYLIKGLSQLGDRIQLPSWPKYKGHAFMMFPIVIRNGGGVSKAKLTQYLEERGIETRDMLPLINQPYYRKTFKIKQSDYPIADWINRYGFYIGCHQQMRKTELDYIIKTFVRYFEK</sequence>
<dbReference type="Gene3D" id="3.90.1150.10">
    <property type="entry name" value="Aspartate Aminotransferase, domain 1"/>
    <property type="match status" value="1"/>
</dbReference>
<dbReference type="InterPro" id="IPR015424">
    <property type="entry name" value="PyrdxlP-dep_Trfase"/>
</dbReference>
<dbReference type="InterPro" id="IPR000653">
    <property type="entry name" value="DegT/StrS_aminotransferase"/>
</dbReference>
<dbReference type="Gene3D" id="3.40.640.10">
    <property type="entry name" value="Type I PLP-dependent aspartate aminotransferase-like (Major domain)"/>
    <property type="match status" value="1"/>
</dbReference>
<dbReference type="InterPro" id="IPR015421">
    <property type="entry name" value="PyrdxlP-dep_Trfase_major"/>
</dbReference>
<comment type="similarity">
    <text evidence="1">Belongs to the DegT/DnrJ/EryC1 family.</text>
</comment>
<keyword evidence="1" id="KW-0663">Pyridoxal phosphate</keyword>
<dbReference type="Proteomes" id="UP000178385">
    <property type="component" value="Unassembled WGS sequence"/>
</dbReference>
<dbReference type="GO" id="GO:0008483">
    <property type="term" value="F:transaminase activity"/>
    <property type="evidence" value="ECO:0007669"/>
    <property type="project" value="TreeGrafter"/>
</dbReference>
<dbReference type="CDD" id="cd00616">
    <property type="entry name" value="AHBA_syn"/>
    <property type="match status" value="1"/>
</dbReference>
<name>A0A1G1Y5X2_9BACT</name>
<dbReference type="InterPro" id="IPR015422">
    <property type="entry name" value="PyrdxlP-dep_Trfase_small"/>
</dbReference>
<dbReference type="GO" id="GO:0000271">
    <property type="term" value="P:polysaccharide biosynthetic process"/>
    <property type="evidence" value="ECO:0007669"/>
    <property type="project" value="TreeGrafter"/>
</dbReference>
<comment type="caution">
    <text evidence="2">The sequence shown here is derived from an EMBL/GenBank/DDBJ whole genome shotgun (WGS) entry which is preliminary data.</text>
</comment>
<evidence type="ECO:0000313" key="2">
    <source>
        <dbReference type="EMBL" id="OGY47722.1"/>
    </source>
</evidence>